<organism evidence="8 9">
    <name type="scientific">Saitozyma podzolica</name>
    <dbReference type="NCBI Taxonomy" id="1890683"/>
    <lineage>
        <taxon>Eukaryota</taxon>
        <taxon>Fungi</taxon>
        <taxon>Dikarya</taxon>
        <taxon>Basidiomycota</taxon>
        <taxon>Agaricomycotina</taxon>
        <taxon>Tremellomycetes</taxon>
        <taxon>Tremellales</taxon>
        <taxon>Trimorphomycetaceae</taxon>
        <taxon>Saitozyma</taxon>
    </lineage>
</organism>
<dbReference type="GO" id="GO:0005990">
    <property type="term" value="P:lactose catabolic process"/>
    <property type="evidence" value="ECO:0007669"/>
    <property type="project" value="TreeGrafter"/>
</dbReference>
<name>A0A427YFI8_9TREE</name>
<dbReference type="EC" id="3.2.1.23" evidence="3"/>
<dbReference type="InterPro" id="IPR004199">
    <property type="entry name" value="B-gal_small/dom_5"/>
</dbReference>
<dbReference type="Pfam" id="PF16353">
    <property type="entry name" value="LacZ_4"/>
    <property type="match status" value="1"/>
</dbReference>
<dbReference type="PRINTS" id="PR00132">
    <property type="entry name" value="GLHYDRLASE2"/>
</dbReference>
<dbReference type="PANTHER" id="PTHR46323:SF2">
    <property type="entry name" value="BETA-GALACTOSIDASE"/>
    <property type="match status" value="1"/>
</dbReference>
<keyword evidence="5" id="KW-0326">Glycosidase</keyword>
<gene>
    <name evidence="8" type="ORF">EHS25_002245</name>
</gene>
<dbReference type="InterPro" id="IPR006104">
    <property type="entry name" value="Glyco_hydro_2_N"/>
</dbReference>
<proteinExistence type="inferred from homology"/>
<dbReference type="GO" id="GO:0009341">
    <property type="term" value="C:beta-galactosidase complex"/>
    <property type="evidence" value="ECO:0007669"/>
    <property type="project" value="InterPro"/>
</dbReference>
<keyword evidence="9" id="KW-1185">Reference proteome</keyword>
<dbReference type="AlphaFoldDB" id="A0A427YFI8"/>
<dbReference type="PANTHER" id="PTHR46323">
    <property type="entry name" value="BETA-GALACTOSIDASE"/>
    <property type="match status" value="1"/>
</dbReference>
<dbReference type="InterPro" id="IPR011013">
    <property type="entry name" value="Gal_mutarotase_sf_dom"/>
</dbReference>
<comment type="catalytic activity">
    <reaction evidence="1">
        <text>Hydrolysis of terminal non-reducing beta-D-galactose residues in beta-D-galactosides.</text>
        <dbReference type="EC" id="3.2.1.23"/>
    </reaction>
</comment>
<dbReference type="Pfam" id="PF02836">
    <property type="entry name" value="Glyco_hydro_2_C"/>
    <property type="match status" value="1"/>
</dbReference>
<dbReference type="OrthoDB" id="408320at2759"/>
<sequence>MCDGQRGNNQHTLYPQLGLYWNATILFNLFNRFLFSIAHPSSYAIFARSTSSSKPLSPRRDERLLTLLHPQSCARLLLNGQYKFRLSPTASVSEDFAMSSSFDDGGWDDIPVPSHWALHGHGAPAYQNIQYPFAVDPPRVPTENPTGDYRLTFDLPETWPLRVGRAILRFDGVESWCKVWVNGIEIGTSSGSRLPVEFDVTQALAAVSGPNITLAIRVHQWSAATYLEDQDQWWLPGIFREVQLLHRPEESVIDHFVHASYDCTSGTGRLLVECAPSGRVVVPELHIDAPTGTEVLTPVEPWTAECPKLYMGELVTAGERVPLKIGFRTVAIEDGILKVNGRRVMFRGVNRHEFHPDQGRAVSAEVMLEDVLLMKRNNINAVRCSHYPPHPHFLDLCDQYGLWVIDECDLETHGFCKVNWERNPSDDPAWAEAMLDRIERTVERDKNHPSIIIWSMGNEAGVGKNIGVMCDWTRKRDPSRPIHYEGDWSCQYADMYSRMYASQAEVDSIGRREEPPLADSALDARRRQMPFILCEYAHAMGNGPGGMLEYRELFEKYPRCQGGFVWEWIDHGFPKRTADGQTYFGYGGDFGEQIHDSNFICDGLVFPDRKPSPGLIEFKKISEPVRVTGVVDGDGTGRVTVLNLFDFVDLEPIDIVFSWSLEVEGEPVASGTLDVPLIKAGLSATVQLPNLPRADKEGYLLVVVKLAKSTPWAPADHEVAFGQIFAAPSSSEVTITPSSIPSMTSQGVIDLGRAQFSLSNGQLLRFGKLKLASAPRLDLWRALTDNDDACYSEAAIDNGRGWEAAGLNRMLHRVDSMTIEGNALVVKTFVAPAITSRGFHTTYRWTADDVALHLEVEVVPHGDWDDISLPRLGIRLGLPKAMERVRWFGLGPDEAYPDSKLAARMGKWDLPIDEMQTPYVRPQENGSRADIRWAEISGGQEGAGLRVEGCPSFALTARRWTSEQLHSAKHTTDLVPGEQVWINIDHAVGGLGTASCGPGVLPQYQLRAQRTTFSVVFWSLE</sequence>
<evidence type="ECO:0000256" key="6">
    <source>
        <dbReference type="ARBA" id="ARBA00032230"/>
    </source>
</evidence>
<dbReference type="InterPro" id="IPR008979">
    <property type="entry name" value="Galactose-bd-like_sf"/>
</dbReference>
<dbReference type="InterPro" id="IPR017853">
    <property type="entry name" value="GH"/>
</dbReference>
<evidence type="ECO:0000256" key="5">
    <source>
        <dbReference type="ARBA" id="ARBA00023295"/>
    </source>
</evidence>
<dbReference type="InterPro" id="IPR036156">
    <property type="entry name" value="Beta-gal/glucu_dom_sf"/>
</dbReference>
<dbReference type="GO" id="GO:0030246">
    <property type="term" value="F:carbohydrate binding"/>
    <property type="evidence" value="ECO:0007669"/>
    <property type="project" value="InterPro"/>
</dbReference>
<dbReference type="Pfam" id="PF02837">
    <property type="entry name" value="Glyco_hydro_2_N"/>
    <property type="match status" value="1"/>
</dbReference>
<evidence type="ECO:0000256" key="3">
    <source>
        <dbReference type="ARBA" id="ARBA00012756"/>
    </source>
</evidence>
<dbReference type="Proteomes" id="UP000279259">
    <property type="component" value="Unassembled WGS sequence"/>
</dbReference>
<dbReference type="SUPFAM" id="SSF49785">
    <property type="entry name" value="Galactose-binding domain-like"/>
    <property type="match status" value="1"/>
</dbReference>
<comment type="similarity">
    <text evidence="2">Belongs to the glycosyl hydrolase 2 family.</text>
</comment>
<dbReference type="InterPro" id="IPR013783">
    <property type="entry name" value="Ig-like_fold"/>
</dbReference>
<keyword evidence="4" id="KW-0378">Hydrolase</keyword>
<dbReference type="SUPFAM" id="SSF74650">
    <property type="entry name" value="Galactose mutarotase-like"/>
    <property type="match status" value="1"/>
</dbReference>
<dbReference type="PROSITE" id="PS00719">
    <property type="entry name" value="GLYCOSYL_HYDROL_F2_1"/>
    <property type="match status" value="1"/>
</dbReference>
<protein>
    <recommendedName>
        <fullName evidence="3">beta-galactosidase</fullName>
        <ecNumber evidence="3">3.2.1.23</ecNumber>
    </recommendedName>
    <alternativeName>
        <fullName evidence="6">Lactase</fullName>
    </alternativeName>
</protein>
<dbReference type="Gene3D" id="3.20.20.80">
    <property type="entry name" value="Glycosidases"/>
    <property type="match status" value="1"/>
</dbReference>
<reference evidence="8 9" key="1">
    <citation type="submission" date="2018-11" db="EMBL/GenBank/DDBJ databases">
        <title>Genome sequence of Saitozyma podzolica DSM 27192.</title>
        <authorList>
            <person name="Aliyu H."/>
            <person name="Gorte O."/>
            <person name="Ochsenreither K."/>
        </authorList>
    </citation>
    <scope>NUCLEOTIDE SEQUENCE [LARGE SCALE GENOMIC DNA]</scope>
    <source>
        <strain evidence="8 9">DSM 27192</strain>
    </source>
</reference>
<evidence type="ECO:0000256" key="2">
    <source>
        <dbReference type="ARBA" id="ARBA00007401"/>
    </source>
</evidence>
<dbReference type="GO" id="GO:0004565">
    <property type="term" value="F:beta-galactosidase activity"/>
    <property type="evidence" value="ECO:0007669"/>
    <property type="project" value="UniProtKB-EC"/>
</dbReference>
<dbReference type="InterPro" id="IPR032312">
    <property type="entry name" value="LacZ_4"/>
</dbReference>
<dbReference type="SMART" id="SM01038">
    <property type="entry name" value="Bgal_small_N"/>
    <property type="match status" value="1"/>
</dbReference>
<evidence type="ECO:0000256" key="1">
    <source>
        <dbReference type="ARBA" id="ARBA00001412"/>
    </source>
</evidence>
<accession>A0A427YFI8</accession>
<comment type="caution">
    <text evidence="8">The sequence shown here is derived from an EMBL/GenBank/DDBJ whole genome shotgun (WGS) entry which is preliminary data.</text>
</comment>
<feature type="domain" description="Beta galactosidase small chain/" evidence="7">
    <location>
        <begin position="750"/>
        <end position="1018"/>
    </location>
</feature>
<dbReference type="InterPro" id="IPR006101">
    <property type="entry name" value="Glyco_hydro_2"/>
</dbReference>
<dbReference type="InterPro" id="IPR050347">
    <property type="entry name" value="Bact_Beta-galactosidase"/>
</dbReference>
<dbReference type="Gene3D" id="2.60.120.260">
    <property type="entry name" value="Galactose-binding domain-like"/>
    <property type="match status" value="1"/>
</dbReference>
<dbReference type="PROSITE" id="PS00608">
    <property type="entry name" value="GLYCOSYL_HYDROL_F2_2"/>
    <property type="match status" value="1"/>
</dbReference>
<evidence type="ECO:0000313" key="8">
    <source>
        <dbReference type="EMBL" id="RSH89694.1"/>
    </source>
</evidence>
<dbReference type="Gene3D" id="2.60.40.10">
    <property type="entry name" value="Immunoglobulins"/>
    <property type="match status" value="2"/>
</dbReference>
<dbReference type="SUPFAM" id="SSF51445">
    <property type="entry name" value="(Trans)glycosidases"/>
    <property type="match status" value="1"/>
</dbReference>
<dbReference type="EMBL" id="RSCD01000013">
    <property type="protein sequence ID" value="RSH89694.1"/>
    <property type="molecule type" value="Genomic_DNA"/>
</dbReference>
<evidence type="ECO:0000313" key="9">
    <source>
        <dbReference type="Proteomes" id="UP000279259"/>
    </source>
</evidence>
<evidence type="ECO:0000259" key="7">
    <source>
        <dbReference type="SMART" id="SM01038"/>
    </source>
</evidence>
<dbReference type="InterPro" id="IPR023230">
    <property type="entry name" value="Glyco_hydro_2_CS"/>
</dbReference>
<dbReference type="Pfam" id="PF02929">
    <property type="entry name" value="Bgal_small_N"/>
    <property type="match status" value="1"/>
</dbReference>
<dbReference type="STRING" id="1890683.A0A427YFI8"/>
<dbReference type="FunFam" id="3.20.20.80:FF:000018">
    <property type="entry name" value="Beta-galactosidase"/>
    <property type="match status" value="1"/>
</dbReference>
<dbReference type="Gene3D" id="2.70.98.10">
    <property type="match status" value="1"/>
</dbReference>
<dbReference type="InterPro" id="IPR014718">
    <property type="entry name" value="GH-type_carb-bd"/>
</dbReference>
<dbReference type="InterPro" id="IPR023232">
    <property type="entry name" value="Glyco_hydro_2_AS"/>
</dbReference>
<dbReference type="InterPro" id="IPR006103">
    <property type="entry name" value="Glyco_hydro_2_cat"/>
</dbReference>
<dbReference type="SUPFAM" id="SSF49303">
    <property type="entry name" value="beta-Galactosidase/glucuronidase domain"/>
    <property type="match status" value="2"/>
</dbReference>
<evidence type="ECO:0000256" key="4">
    <source>
        <dbReference type="ARBA" id="ARBA00022801"/>
    </source>
</evidence>